<reference evidence="1 2" key="1">
    <citation type="submission" date="2022-05" db="EMBL/GenBank/DDBJ databases">
        <title>Genome Sequencing of Bee-Associated Microbes.</title>
        <authorList>
            <person name="Dunlap C."/>
        </authorList>
    </citation>
    <scope>NUCLEOTIDE SEQUENCE [LARGE SCALE GENOMIC DNA]</scope>
    <source>
        <strain evidence="1 2">NRRL NRS-1438</strain>
    </source>
</reference>
<dbReference type="EMBL" id="JAMDLW010000038">
    <property type="protein sequence ID" value="MCY9522461.1"/>
    <property type="molecule type" value="Genomic_DNA"/>
</dbReference>
<evidence type="ECO:0000313" key="2">
    <source>
        <dbReference type="Proteomes" id="UP001207626"/>
    </source>
</evidence>
<keyword evidence="2" id="KW-1185">Reference proteome</keyword>
<dbReference type="RefSeq" id="WP_087436041.1">
    <property type="nucleotide sequence ID" value="NZ_JAFFHZ010000001.1"/>
</dbReference>
<name>A0ABT4DYQ3_9BACL</name>
<gene>
    <name evidence="1" type="ORF">M5X09_22865</name>
</gene>
<evidence type="ECO:0000313" key="1">
    <source>
        <dbReference type="EMBL" id="MCY9522461.1"/>
    </source>
</evidence>
<protein>
    <submittedName>
        <fullName evidence="1">Uncharacterized protein</fullName>
    </submittedName>
</protein>
<sequence>MLLPMLAGSDQRKGQCELGVYYSDVLDNPIINDEPLVKYADIQIENQHSQSANVLIRLICNGTIISEHIHRIKQQGNSGDVVKISDLRLSTGPYGFQVFTTITGHHPLQLSVQMKDNKQSIVRTIGMETFTEVDVLK</sequence>
<dbReference type="Proteomes" id="UP001207626">
    <property type="component" value="Unassembled WGS sequence"/>
</dbReference>
<accession>A0ABT4DYQ3</accession>
<dbReference type="GeneID" id="77003720"/>
<comment type="caution">
    <text evidence="1">The sequence shown here is derived from an EMBL/GenBank/DDBJ whole genome shotgun (WGS) entry which is preliminary data.</text>
</comment>
<proteinExistence type="predicted"/>
<organism evidence="1 2">
    <name type="scientific">Paenibacillus apiarius</name>
    <dbReference type="NCBI Taxonomy" id="46240"/>
    <lineage>
        <taxon>Bacteria</taxon>
        <taxon>Bacillati</taxon>
        <taxon>Bacillota</taxon>
        <taxon>Bacilli</taxon>
        <taxon>Bacillales</taxon>
        <taxon>Paenibacillaceae</taxon>
        <taxon>Paenibacillus</taxon>
    </lineage>
</organism>